<evidence type="ECO:0000313" key="7">
    <source>
        <dbReference type="Proteomes" id="UP000186277"/>
    </source>
</evidence>
<sequence>MDQAIVRYGYDNSDLDFLHGYRKIDELPFDFVRRRLSISIRDLSKKYQLICKGAVEEMLSVCSYIRIKEKIIPLTEESHKNVMELVSSYNDKSFRVLILATRELSHNEVKHPLSVAYEKEVVLQGLLTFLDPPKESAAMTIRALRENGVSIKVVTGDNSVVTAKICRDMDLDSGNILIDPDIELISDEDLSKEVELRSVFCKLTPLQKSRILKLLQNNGHTVGFLGDGINDAPALRDADVGISVDTGTDIAKESADIILLEKDLMVLEQGVIKGR</sequence>
<reference evidence="6 7" key="1">
    <citation type="submission" date="2016-09" db="EMBL/GenBank/DDBJ databases">
        <title>Xenorhabdus thuongxuanensis sp. nov. and Xenorhabdus eapokensis sp. nov., isolated from Steinernema species.</title>
        <authorList>
            <person name="Kaempfer P."/>
            <person name="Tobias N.J."/>
            <person name="Phan Ke L."/>
            <person name="Bode H.B."/>
            <person name="Glaeser S.P."/>
        </authorList>
    </citation>
    <scope>NUCLEOTIDE SEQUENCE [LARGE SCALE GENOMIC DNA]</scope>
    <source>
        <strain evidence="6 7">30TX1</strain>
    </source>
</reference>
<dbReference type="GO" id="GO:0016887">
    <property type="term" value="F:ATP hydrolysis activity"/>
    <property type="evidence" value="ECO:0007669"/>
    <property type="project" value="InterPro"/>
</dbReference>
<comment type="caution">
    <text evidence="6">The sequence shown here is derived from an EMBL/GenBank/DDBJ whole genome shotgun (WGS) entry which is preliminary data.</text>
</comment>
<dbReference type="Gene3D" id="3.40.50.1000">
    <property type="entry name" value="HAD superfamily/HAD-like"/>
    <property type="match status" value="1"/>
</dbReference>
<evidence type="ECO:0000313" key="6">
    <source>
        <dbReference type="EMBL" id="OKP07219.1"/>
    </source>
</evidence>
<name>A0A1Q5U422_9GAMM</name>
<keyword evidence="3" id="KW-0479">Metal-binding</keyword>
<dbReference type="InterPro" id="IPR023214">
    <property type="entry name" value="HAD_sf"/>
</dbReference>
<protein>
    <submittedName>
        <fullName evidence="6">Uncharacterized protein</fullName>
    </submittedName>
</protein>
<accession>A0A1Q5U422</accession>
<dbReference type="GO" id="GO:0005524">
    <property type="term" value="F:ATP binding"/>
    <property type="evidence" value="ECO:0007669"/>
    <property type="project" value="InterPro"/>
</dbReference>
<dbReference type="Pfam" id="PF13246">
    <property type="entry name" value="Cation_ATPase"/>
    <property type="match status" value="1"/>
</dbReference>
<proteinExistence type="predicted"/>
<organism evidence="6 7">
    <name type="scientific">Xenorhabdus thuongxuanensis</name>
    <dbReference type="NCBI Taxonomy" id="1873484"/>
    <lineage>
        <taxon>Bacteria</taxon>
        <taxon>Pseudomonadati</taxon>
        <taxon>Pseudomonadota</taxon>
        <taxon>Gammaproteobacteria</taxon>
        <taxon>Enterobacterales</taxon>
        <taxon>Morganellaceae</taxon>
        <taxon>Xenorhabdus</taxon>
    </lineage>
</organism>
<dbReference type="InterPro" id="IPR023299">
    <property type="entry name" value="ATPase_P-typ_cyto_dom_N"/>
</dbReference>
<dbReference type="NCBIfam" id="TIGR01494">
    <property type="entry name" value="ATPase_P-type"/>
    <property type="match status" value="1"/>
</dbReference>
<keyword evidence="7" id="KW-1185">Reference proteome</keyword>
<evidence type="ECO:0000256" key="3">
    <source>
        <dbReference type="ARBA" id="ARBA00022723"/>
    </source>
</evidence>
<evidence type="ECO:0000256" key="4">
    <source>
        <dbReference type="ARBA" id="ARBA00022989"/>
    </source>
</evidence>
<dbReference type="InterPro" id="IPR036412">
    <property type="entry name" value="HAD-like_sf"/>
</dbReference>
<evidence type="ECO:0000256" key="2">
    <source>
        <dbReference type="ARBA" id="ARBA00022692"/>
    </source>
</evidence>
<dbReference type="SUPFAM" id="SSF81660">
    <property type="entry name" value="Metal cation-transporting ATPase, ATP-binding domain N"/>
    <property type="match status" value="1"/>
</dbReference>
<dbReference type="Gene3D" id="3.40.1110.10">
    <property type="entry name" value="Calcium-transporting ATPase, cytoplasmic domain N"/>
    <property type="match status" value="1"/>
</dbReference>
<dbReference type="Gene3D" id="1.20.1110.10">
    <property type="entry name" value="Calcium-transporting ATPase, transmembrane domain"/>
    <property type="match status" value="1"/>
</dbReference>
<dbReference type="PRINTS" id="PR00120">
    <property type="entry name" value="HATPASE"/>
</dbReference>
<dbReference type="PRINTS" id="PR00119">
    <property type="entry name" value="CATATPASE"/>
</dbReference>
<keyword evidence="5" id="KW-0472">Membrane</keyword>
<dbReference type="EMBL" id="MKGR01000008">
    <property type="protein sequence ID" value="OKP07219.1"/>
    <property type="molecule type" value="Genomic_DNA"/>
</dbReference>
<comment type="subcellular location">
    <subcellularLocation>
        <location evidence="1">Membrane</location>
        <topology evidence="1">Multi-pass membrane protein</topology>
    </subcellularLocation>
</comment>
<gene>
    <name evidence="6" type="ORF">Xentx_01496</name>
</gene>
<dbReference type="SUPFAM" id="SSF56784">
    <property type="entry name" value="HAD-like"/>
    <property type="match status" value="1"/>
</dbReference>
<dbReference type="AlphaFoldDB" id="A0A1Q5U422"/>
<dbReference type="GO" id="GO:0016020">
    <property type="term" value="C:membrane"/>
    <property type="evidence" value="ECO:0007669"/>
    <property type="project" value="UniProtKB-SubCell"/>
</dbReference>
<dbReference type="PANTHER" id="PTHR42861">
    <property type="entry name" value="CALCIUM-TRANSPORTING ATPASE"/>
    <property type="match status" value="1"/>
</dbReference>
<keyword evidence="4" id="KW-1133">Transmembrane helix</keyword>
<evidence type="ECO:0000256" key="5">
    <source>
        <dbReference type="ARBA" id="ARBA00023136"/>
    </source>
</evidence>
<keyword evidence="2" id="KW-0812">Transmembrane</keyword>
<evidence type="ECO:0000256" key="1">
    <source>
        <dbReference type="ARBA" id="ARBA00004141"/>
    </source>
</evidence>
<dbReference type="Proteomes" id="UP000186277">
    <property type="component" value="Unassembled WGS sequence"/>
</dbReference>
<dbReference type="InterPro" id="IPR001757">
    <property type="entry name" value="P_typ_ATPase"/>
</dbReference>
<dbReference type="GO" id="GO:0046872">
    <property type="term" value="F:metal ion binding"/>
    <property type="evidence" value="ECO:0007669"/>
    <property type="project" value="UniProtKB-KW"/>
</dbReference>